<dbReference type="PANTHER" id="PTHR43798">
    <property type="entry name" value="MONOACYLGLYCEROL LIPASE"/>
    <property type="match status" value="1"/>
</dbReference>
<keyword evidence="2 5" id="KW-0378">Hydrolase</keyword>
<evidence type="ECO:0000256" key="3">
    <source>
        <dbReference type="SAM" id="SignalP"/>
    </source>
</evidence>
<dbReference type="SUPFAM" id="SSF53474">
    <property type="entry name" value="alpha/beta-Hydrolases"/>
    <property type="match status" value="1"/>
</dbReference>
<proteinExistence type="inferred from homology"/>
<dbReference type="Gene3D" id="3.40.50.1820">
    <property type="entry name" value="alpha/beta hydrolase"/>
    <property type="match status" value="1"/>
</dbReference>
<dbReference type="EMBL" id="SIRS01000002">
    <property type="protein sequence ID" value="TBN17728.1"/>
    <property type="molecule type" value="Genomic_DNA"/>
</dbReference>
<dbReference type="PROSITE" id="PS51257">
    <property type="entry name" value="PROKAR_LIPOPROTEIN"/>
    <property type="match status" value="1"/>
</dbReference>
<dbReference type="PANTHER" id="PTHR43798:SF33">
    <property type="entry name" value="HYDROLASE, PUTATIVE (AFU_ORTHOLOGUE AFUA_2G14860)-RELATED"/>
    <property type="match status" value="1"/>
</dbReference>
<dbReference type="InterPro" id="IPR000073">
    <property type="entry name" value="AB_hydrolase_1"/>
</dbReference>
<gene>
    <name evidence="5" type="ORF">EYD46_05265</name>
</gene>
<sequence>MKKIINRYTLVLIVVICTSFSCSNDENLNNLNETMFVRHENADMPAYIHGNASEKVFLIILHGGPGGFGLSYRNATIKSEIEKECAVVYFDQRGSGMSQGNYSESGISIDIMAEDVLALVKVIQHKYGKDSKLFLMGHSWGGTLGPATLLKDQSPFLGWINVDGSGNTKGLYKGYIDNFKRVGNEQIALGNHVEYWNSVIDLANNTPQEYKNIDDAYRLNSEAFIAEEKLEDSGLINKQENLDGKTIYKYNVLTLIWNMLKTQSILDEDLFENIDLTDQFSEITIPSLTIWGKHDMIVPIAFAQESFDNLGSTEKELVIFEQSGHSPMFSEPQLFSETVIAFINKNK</sequence>
<protein>
    <submittedName>
        <fullName evidence="5">Alpha/beta hydrolase</fullName>
    </submittedName>
</protein>
<accession>A0A4V2JB81</accession>
<feature type="chain" id="PRO_5020224720" evidence="3">
    <location>
        <begin position="25"/>
        <end position="347"/>
    </location>
</feature>
<evidence type="ECO:0000313" key="6">
    <source>
        <dbReference type="Proteomes" id="UP000292372"/>
    </source>
</evidence>
<dbReference type="PRINTS" id="PR00793">
    <property type="entry name" value="PROAMNOPTASE"/>
</dbReference>
<dbReference type="AlphaFoldDB" id="A0A4V2JB81"/>
<organism evidence="5 6">
    <name type="scientific">Hyunsoonleella pacifica</name>
    <dbReference type="NCBI Taxonomy" id="1080224"/>
    <lineage>
        <taxon>Bacteria</taxon>
        <taxon>Pseudomonadati</taxon>
        <taxon>Bacteroidota</taxon>
        <taxon>Flavobacteriia</taxon>
        <taxon>Flavobacteriales</taxon>
        <taxon>Flavobacteriaceae</taxon>
    </lineage>
</organism>
<evidence type="ECO:0000313" key="5">
    <source>
        <dbReference type="EMBL" id="TBN17728.1"/>
    </source>
</evidence>
<comment type="similarity">
    <text evidence="1">Belongs to the peptidase S33 family.</text>
</comment>
<dbReference type="Pfam" id="PF00561">
    <property type="entry name" value="Abhydrolase_1"/>
    <property type="match status" value="1"/>
</dbReference>
<feature type="domain" description="AB hydrolase-1" evidence="4">
    <location>
        <begin position="58"/>
        <end position="332"/>
    </location>
</feature>
<keyword evidence="3" id="KW-0732">Signal</keyword>
<dbReference type="Proteomes" id="UP000292372">
    <property type="component" value="Unassembled WGS sequence"/>
</dbReference>
<dbReference type="InterPro" id="IPR029058">
    <property type="entry name" value="AB_hydrolase_fold"/>
</dbReference>
<feature type="signal peptide" evidence="3">
    <location>
        <begin position="1"/>
        <end position="24"/>
    </location>
</feature>
<dbReference type="InterPro" id="IPR050266">
    <property type="entry name" value="AB_hydrolase_sf"/>
</dbReference>
<dbReference type="GO" id="GO:0006508">
    <property type="term" value="P:proteolysis"/>
    <property type="evidence" value="ECO:0007669"/>
    <property type="project" value="InterPro"/>
</dbReference>
<evidence type="ECO:0000256" key="2">
    <source>
        <dbReference type="ARBA" id="ARBA00022801"/>
    </source>
</evidence>
<name>A0A4V2JB81_9FLAO</name>
<evidence type="ECO:0000259" key="4">
    <source>
        <dbReference type="Pfam" id="PF00561"/>
    </source>
</evidence>
<evidence type="ECO:0000256" key="1">
    <source>
        <dbReference type="ARBA" id="ARBA00010088"/>
    </source>
</evidence>
<reference evidence="5 6" key="1">
    <citation type="journal article" date="2015" name="Int. J. Syst. Evol. Microbiol.">
        <title>Hyunsoonleella pacifica sp. nov., isolated from seawater of South Pacific Gyre.</title>
        <authorList>
            <person name="Gao X."/>
            <person name="Zhang Z."/>
            <person name="Dai X."/>
            <person name="Zhang X.H."/>
        </authorList>
    </citation>
    <scope>NUCLEOTIDE SEQUENCE [LARGE SCALE GENOMIC DNA]</scope>
    <source>
        <strain evidence="5 6">SW033</strain>
    </source>
</reference>
<dbReference type="RefSeq" id="WP_130936018.1">
    <property type="nucleotide sequence ID" value="NZ_BMEE01000001.1"/>
</dbReference>
<keyword evidence="6" id="KW-1185">Reference proteome</keyword>
<dbReference type="OrthoDB" id="9796770at2"/>
<dbReference type="InterPro" id="IPR002410">
    <property type="entry name" value="Peptidase_S33"/>
</dbReference>
<comment type="caution">
    <text evidence="5">The sequence shown here is derived from an EMBL/GenBank/DDBJ whole genome shotgun (WGS) entry which is preliminary data.</text>
</comment>
<dbReference type="GO" id="GO:0008233">
    <property type="term" value="F:peptidase activity"/>
    <property type="evidence" value="ECO:0007669"/>
    <property type="project" value="InterPro"/>
</dbReference>
<dbReference type="GO" id="GO:0016020">
    <property type="term" value="C:membrane"/>
    <property type="evidence" value="ECO:0007669"/>
    <property type="project" value="TreeGrafter"/>
</dbReference>